<dbReference type="EMBL" id="JABCLB010000143">
    <property type="protein sequence ID" value="NMU81508.1"/>
    <property type="molecule type" value="Genomic_DNA"/>
</dbReference>
<dbReference type="Proteomes" id="UP000518904">
    <property type="component" value="Unassembled WGS sequence"/>
</dbReference>
<feature type="non-terminal residue" evidence="1">
    <location>
        <position position="1"/>
    </location>
</feature>
<dbReference type="AlphaFoldDB" id="A0A7Y0SDR7"/>
<comment type="caution">
    <text evidence="1">The sequence shown here is derived from an EMBL/GenBank/DDBJ whole genome shotgun (WGS) entry which is preliminary data.</text>
</comment>
<dbReference type="InterPro" id="IPR052345">
    <property type="entry name" value="Rad_response_metalloprotease"/>
</dbReference>
<feature type="non-terminal residue" evidence="1">
    <location>
        <position position="92"/>
    </location>
</feature>
<dbReference type="PANTHER" id="PTHR43236:SF1">
    <property type="entry name" value="BLL7220 PROTEIN"/>
    <property type="match status" value="1"/>
</dbReference>
<dbReference type="PANTHER" id="PTHR43236">
    <property type="entry name" value="ANTITOXIN HIGA1"/>
    <property type="match status" value="1"/>
</dbReference>
<gene>
    <name evidence="1" type="ORF">HKB16_01290</name>
</gene>
<organism evidence="1 2">
    <name type="scientific">Vibrio parahaemolyticus</name>
    <dbReference type="NCBI Taxonomy" id="670"/>
    <lineage>
        <taxon>Bacteria</taxon>
        <taxon>Pseudomonadati</taxon>
        <taxon>Pseudomonadota</taxon>
        <taxon>Gammaproteobacteria</taxon>
        <taxon>Vibrionales</taxon>
        <taxon>Vibrionaceae</taxon>
        <taxon>Vibrio</taxon>
    </lineage>
</organism>
<proteinExistence type="predicted"/>
<evidence type="ECO:0000313" key="2">
    <source>
        <dbReference type="Proteomes" id="UP000518904"/>
    </source>
</evidence>
<sequence>PKELYFLKHEYGLSMAACLYRSADLGVITEEKKRQIFIQFSKNGWRKQEPGNPYPQEQTLLFEQLVYRALAEGVVSESKAAELLQMSVMALH</sequence>
<reference evidence="1 2" key="1">
    <citation type="submission" date="2020-04" db="EMBL/GenBank/DDBJ databases">
        <title>Whole-genome sequencing of Vibrio spp. from China reveals different genetic environments of blaCTX-M-14 among diverse lineages.</title>
        <authorList>
            <person name="Zheng Z."/>
            <person name="Ye L."/>
            <person name="Chen S."/>
        </authorList>
    </citation>
    <scope>NUCLEOTIDE SEQUENCE [LARGE SCALE GENOMIC DNA]</scope>
    <source>
        <strain evidence="1 2">Vb0551</strain>
    </source>
</reference>
<evidence type="ECO:0000313" key="1">
    <source>
        <dbReference type="EMBL" id="NMU81508.1"/>
    </source>
</evidence>
<protein>
    <submittedName>
        <fullName evidence="1">Transcriptional regulator</fullName>
    </submittedName>
</protein>
<accession>A0A7Y0SDR7</accession>
<name>A0A7Y0SDR7_VIBPH</name>